<dbReference type="AlphaFoldDB" id="A0A1I1HDY3"/>
<evidence type="ECO:0000313" key="2">
    <source>
        <dbReference type="Proteomes" id="UP000199577"/>
    </source>
</evidence>
<name>A0A1I1HDY3_9SPHI</name>
<organism evidence="1 2">
    <name type="scientific">Parapedobacter composti</name>
    <dbReference type="NCBI Taxonomy" id="623281"/>
    <lineage>
        <taxon>Bacteria</taxon>
        <taxon>Pseudomonadati</taxon>
        <taxon>Bacteroidota</taxon>
        <taxon>Sphingobacteriia</taxon>
        <taxon>Sphingobacteriales</taxon>
        <taxon>Sphingobacteriaceae</taxon>
        <taxon>Parapedobacter</taxon>
    </lineage>
</organism>
<evidence type="ECO:0000313" key="1">
    <source>
        <dbReference type="EMBL" id="SFC22379.1"/>
    </source>
</evidence>
<dbReference type="EMBL" id="FOLL01000006">
    <property type="protein sequence ID" value="SFC22379.1"/>
    <property type="molecule type" value="Genomic_DNA"/>
</dbReference>
<sequence>MIGNMKQFYMCVVLTATFCCGFVLVRAQDVIYKTDRSEIKAKVQEIDEDKIRYKLFDHLDGPAYTVPKREVFMIIYQNGKRETFSSAPLAKAEADPSAIPPGNRPAAESDAVAKAVHITKTAAAQTKSSDVSDFKYAPGRLVLNLVEGYDFSLGAMIESPLSKKLTAQQDAPIYSYINLGLLASVSSYADDYSGIVVWDLGLYGNWYFPVNKLSGSAKVNSGFFPYVYLGGLLRSSTVTVEYGEADDYTDTTGDIAFGVGVDYRFTKGFGVTARYDADYKFGLGVSFAF</sequence>
<dbReference type="Proteomes" id="UP000199577">
    <property type="component" value="Unassembled WGS sequence"/>
</dbReference>
<protein>
    <submittedName>
        <fullName evidence="1">Outer membrane insertion C-terminal signal</fullName>
    </submittedName>
</protein>
<keyword evidence="2" id="KW-1185">Reference proteome</keyword>
<reference evidence="1 2" key="1">
    <citation type="submission" date="2016-10" db="EMBL/GenBank/DDBJ databases">
        <authorList>
            <person name="de Groot N.N."/>
        </authorList>
    </citation>
    <scope>NUCLEOTIDE SEQUENCE [LARGE SCALE GENOMIC DNA]</scope>
    <source>
        <strain evidence="1 2">DSM 22900</strain>
    </source>
</reference>
<accession>A0A1I1HDY3</accession>
<gene>
    <name evidence="1" type="ORF">SAMN05421747_106151</name>
</gene>
<dbReference type="STRING" id="623281.SAMN05421747_106151"/>
<proteinExistence type="predicted"/>